<dbReference type="InterPro" id="IPR050491">
    <property type="entry name" value="AmpC-like"/>
</dbReference>
<dbReference type="InterPro" id="IPR001466">
    <property type="entry name" value="Beta-lactam-related"/>
</dbReference>
<evidence type="ECO:0000313" key="3">
    <source>
        <dbReference type="Proteomes" id="UP000663832"/>
    </source>
</evidence>
<organism evidence="2 3">
    <name type="scientific">Adineta steineri</name>
    <dbReference type="NCBI Taxonomy" id="433720"/>
    <lineage>
        <taxon>Eukaryota</taxon>
        <taxon>Metazoa</taxon>
        <taxon>Spiralia</taxon>
        <taxon>Gnathifera</taxon>
        <taxon>Rotifera</taxon>
        <taxon>Eurotatoria</taxon>
        <taxon>Bdelloidea</taxon>
        <taxon>Adinetida</taxon>
        <taxon>Adinetidae</taxon>
        <taxon>Adineta</taxon>
    </lineage>
</organism>
<dbReference type="Proteomes" id="UP000663832">
    <property type="component" value="Unassembled WGS sequence"/>
</dbReference>
<dbReference type="OrthoDB" id="5946976at2759"/>
<dbReference type="PANTHER" id="PTHR46825:SF9">
    <property type="entry name" value="BETA-LACTAMASE-RELATED DOMAIN-CONTAINING PROTEIN"/>
    <property type="match status" value="1"/>
</dbReference>
<evidence type="ECO:0000313" key="2">
    <source>
        <dbReference type="EMBL" id="CAF1187696.1"/>
    </source>
</evidence>
<keyword evidence="3" id="KW-1185">Reference proteome</keyword>
<sequence>MNAQNVDSIQFDNIMDDSIKMFDDNTISLLDDLFNSDYHENEPGAAILILINNHIVYQRCFGLANLDTCEKITADTNFRLASLTKQFTAYGIILLEQQNKLSKNDTLRHFFSEQFQNKCPFVSNHVTIQHLLDHSSGIFDYEINDLEDHDQWSDYDVLETINDKTFFTPGSHYRYSNTGYILLGLIIEIVSRKSLDIFFYENIFQPFNMKTSCLYNSNQTVIKNRAFGYIKQTDEQNFIMFDQSSTSATRGDGGIYMSLNNYLQWYRHYHKLSSTSKPFLIDEPPSDTYHYNLGWFLPDSTGKIRLHSVIAGATARECYKCTACPKPFKGNEAGVSKVTVSDNNYCEKTILPVVNTESRGDGGADCKPVDKYTFCCKGDLCNGVTTGTWSAKLLVAVASLFFVVQYFH</sequence>
<gene>
    <name evidence="2" type="ORF">QVE165_LOCUS25061</name>
</gene>
<comment type="caution">
    <text evidence="2">The sequence shown here is derived from an EMBL/GenBank/DDBJ whole genome shotgun (WGS) entry which is preliminary data.</text>
</comment>
<evidence type="ECO:0000259" key="1">
    <source>
        <dbReference type="Pfam" id="PF00144"/>
    </source>
</evidence>
<proteinExistence type="predicted"/>
<dbReference type="EMBL" id="CAJNOM010000179">
    <property type="protein sequence ID" value="CAF1187696.1"/>
    <property type="molecule type" value="Genomic_DNA"/>
</dbReference>
<feature type="domain" description="Beta-lactamase-related" evidence="1">
    <location>
        <begin position="41"/>
        <end position="303"/>
    </location>
</feature>
<dbReference type="Gene3D" id="3.40.710.10">
    <property type="entry name" value="DD-peptidase/beta-lactamase superfamily"/>
    <property type="match status" value="1"/>
</dbReference>
<dbReference type="AlphaFoldDB" id="A0A814VDY7"/>
<protein>
    <recommendedName>
        <fullName evidence="1">Beta-lactamase-related domain-containing protein</fullName>
    </recommendedName>
</protein>
<reference evidence="2" key="1">
    <citation type="submission" date="2021-02" db="EMBL/GenBank/DDBJ databases">
        <authorList>
            <person name="Nowell W R."/>
        </authorList>
    </citation>
    <scope>NUCLEOTIDE SEQUENCE</scope>
</reference>
<dbReference type="PANTHER" id="PTHR46825">
    <property type="entry name" value="D-ALANYL-D-ALANINE-CARBOXYPEPTIDASE/ENDOPEPTIDASE AMPH"/>
    <property type="match status" value="1"/>
</dbReference>
<dbReference type="Pfam" id="PF00144">
    <property type="entry name" value="Beta-lactamase"/>
    <property type="match status" value="1"/>
</dbReference>
<name>A0A814VDY7_9BILA</name>
<dbReference type="SUPFAM" id="SSF56601">
    <property type="entry name" value="beta-lactamase/transpeptidase-like"/>
    <property type="match status" value="1"/>
</dbReference>
<accession>A0A814VDY7</accession>
<dbReference type="InterPro" id="IPR012338">
    <property type="entry name" value="Beta-lactam/transpept-like"/>
</dbReference>